<dbReference type="PhylomeDB" id="A0A0G4GFG9"/>
<evidence type="ECO:0000256" key="6">
    <source>
        <dbReference type="ARBA" id="ARBA00048493"/>
    </source>
</evidence>
<comment type="catalytic activity">
    <reaction evidence="6">
        <text>N-acetyl-alpha-D-glucosamine 1-phosphate + UTP + H(+) = UDP-N-acetyl-alpha-D-glucosamine + diphosphate</text>
        <dbReference type="Rhea" id="RHEA:13509"/>
        <dbReference type="ChEBI" id="CHEBI:15378"/>
        <dbReference type="ChEBI" id="CHEBI:33019"/>
        <dbReference type="ChEBI" id="CHEBI:46398"/>
        <dbReference type="ChEBI" id="CHEBI:57705"/>
        <dbReference type="ChEBI" id="CHEBI:57776"/>
        <dbReference type="EC" id="2.7.7.23"/>
    </reaction>
</comment>
<sequence length="514" mass="55477">MGGKSSSARTYGDAEIEELRGKLEGSKNGHLFSFFDELDSAQKGKFVKDILDAKIDDLDGIFEACVRNPPAAASLDKSAPTLLTFDSTDKLEEALPSGGCGVCRLSSTSAEVQKLWSDKGFEMIRQGQLAALCMAGGQGTRLGLDKPKGMFPIGPISQKSLFQIFCERILRLQTLATEGGKKKCVPIPFCVMTSDLNHTDTEKYFKDNKFFGLSKSQVHIFQQPTIPAFTMEGGLFLEEKGKLARAPNGNGGIFQGLLESGLIEALEKKGVTGLHVFSVDNVLGKVADPLFCGFCETLGVEVGNKCVEKTNPEEKVGVMCVKTEKEKEGKGKACVVEYSELSEEEKTAKGADGHLAFSAGNIANHYFTLQFAKRIATTKVMDGLYHKAEKKIPHIDPKSGELVKPSFPNGVKLEMFIFDAFEFADKVAGLEVPRDEEFAPVKNATGVDSPESAAAMVASLHQSWLKTAGAVFEGDAAASAEEGKRLEISALKSYGGEGLEEFSGKELRLPLHVS</sequence>
<evidence type="ECO:0000256" key="1">
    <source>
        <dbReference type="ARBA" id="ARBA00005208"/>
    </source>
</evidence>
<evidence type="ECO:0000256" key="4">
    <source>
        <dbReference type="ARBA" id="ARBA00022679"/>
    </source>
</evidence>
<name>A0A0G4GFG9_9ALVE</name>
<accession>A0A0G4GFG9</accession>
<dbReference type="InterPro" id="IPR029044">
    <property type="entry name" value="Nucleotide-diphossugar_trans"/>
</dbReference>
<dbReference type="EC" id="2.7.7.23" evidence="3"/>
<protein>
    <recommendedName>
        <fullName evidence="3">UDP-N-acetylglucosamine diphosphorylase</fullName>
        <ecNumber evidence="3">2.7.7.23</ecNumber>
    </recommendedName>
</protein>
<evidence type="ECO:0000256" key="3">
    <source>
        <dbReference type="ARBA" id="ARBA00012457"/>
    </source>
</evidence>
<dbReference type="AlphaFoldDB" id="A0A0G4GFG9"/>
<keyword evidence="5" id="KW-0548">Nucleotidyltransferase</keyword>
<dbReference type="InterPro" id="IPR039741">
    <property type="entry name" value="UDP-sugar_pyrophosphorylase"/>
</dbReference>
<comment type="pathway">
    <text evidence="1">Nucleotide-sugar biosynthesis; UDP-N-acetyl-alpha-D-glucosamine biosynthesis; UDP-N-acetyl-alpha-D-glucosamine from N-acetyl-alpha-D-glucosamine 1-phosphate: step 1/1.</text>
</comment>
<dbReference type="EMBL" id="CDMZ01001144">
    <property type="protein sequence ID" value="CEM28007.1"/>
    <property type="molecule type" value="Genomic_DNA"/>
</dbReference>
<evidence type="ECO:0000256" key="2">
    <source>
        <dbReference type="ARBA" id="ARBA00010401"/>
    </source>
</evidence>
<organism evidence="7">
    <name type="scientific">Chromera velia CCMP2878</name>
    <dbReference type="NCBI Taxonomy" id="1169474"/>
    <lineage>
        <taxon>Eukaryota</taxon>
        <taxon>Sar</taxon>
        <taxon>Alveolata</taxon>
        <taxon>Colpodellida</taxon>
        <taxon>Chromeraceae</taxon>
        <taxon>Chromera</taxon>
    </lineage>
</organism>
<dbReference type="GO" id="GO:0006048">
    <property type="term" value="P:UDP-N-acetylglucosamine biosynthetic process"/>
    <property type="evidence" value="ECO:0007669"/>
    <property type="project" value="TreeGrafter"/>
</dbReference>
<dbReference type="InterPro" id="IPR002618">
    <property type="entry name" value="UDPGP_fam"/>
</dbReference>
<dbReference type="PANTHER" id="PTHR11952">
    <property type="entry name" value="UDP- GLUCOSE PYROPHOSPHORYLASE"/>
    <property type="match status" value="1"/>
</dbReference>
<dbReference type="GO" id="GO:0003977">
    <property type="term" value="F:UDP-N-acetylglucosamine diphosphorylase activity"/>
    <property type="evidence" value="ECO:0007669"/>
    <property type="project" value="UniProtKB-EC"/>
</dbReference>
<keyword evidence="4" id="KW-0808">Transferase</keyword>
<dbReference type="PANTHER" id="PTHR11952:SF2">
    <property type="entry name" value="LD24639P"/>
    <property type="match status" value="1"/>
</dbReference>
<dbReference type="Pfam" id="PF01704">
    <property type="entry name" value="UDPGP"/>
    <property type="match status" value="1"/>
</dbReference>
<comment type="similarity">
    <text evidence="2">Belongs to the UDPGP type 1 family.</text>
</comment>
<evidence type="ECO:0000256" key="5">
    <source>
        <dbReference type="ARBA" id="ARBA00022695"/>
    </source>
</evidence>
<reference evidence="7" key="1">
    <citation type="submission" date="2014-11" db="EMBL/GenBank/DDBJ databases">
        <authorList>
            <person name="Otto D Thomas"/>
            <person name="Naeem Raeece"/>
        </authorList>
    </citation>
    <scope>NUCLEOTIDE SEQUENCE</scope>
</reference>
<evidence type="ECO:0000313" key="7">
    <source>
        <dbReference type="EMBL" id="CEM28007.1"/>
    </source>
</evidence>
<dbReference type="CDD" id="cd04193">
    <property type="entry name" value="UDPGlcNAc_PPase"/>
    <property type="match status" value="1"/>
</dbReference>
<proteinExistence type="inferred from homology"/>
<dbReference type="Gene3D" id="3.90.550.10">
    <property type="entry name" value="Spore Coat Polysaccharide Biosynthesis Protein SpsA, Chain A"/>
    <property type="match status" value="1"/>
</dbReference>
<dbReference type="VEuPathDB" id="CryptoDB:Cvel_21578"/>
<gene>
    <name evidence="7" type="ORF">Cvel_21578</name>
</gene>
<dbReference type="SUPFAM" id="SSF53448">
    <property type="entry name" value="Nucleotide-diphospho-sugar transferases"/>
    <property type="match status" value="1"/>
</dbReference>